<evidence type="ECO:0000259" key="10">
    <source>
        <dbReference type="Pfam" id="PF04696"/>
    </source>
</evidence>
<gene>
    <name evidence="11" type="ORF">PSACC_03629</name>
</gene>
<dbReference type="Proteomes" id="UP000240830">
    <property type="component" value="Unassembled WGS sequence"/>
</dbReference>
<evidence type="ECO:0000256" key="7">
    <source>
        <dbReference type="ARBA" id="ARBA00023242"/>
    </source>
</evidence>
<evidence type="ECO:0000256" key="6">
    <source>
        <dbReference type="ARBA" id="ARBA00023187"/>
    </source>
</evidence>
<evidence type="ECO:0000256" key="9">
    <source>
        <dbReference type="SAM" id="MobiDB-lite"/>
    </source>
</evidence>
<evidence type="ECO:0000256" key="3">
    <source>
        <dbReference type="ARBA" id="ARBA00022664"/>
    </source>
</evidence>
<dbReference type="AlphaFoldDB" id="A0A2H9TFM7"/>
<keyword evidence="5" id="KW-0804">Transcription</keyword>
<accession>A0A2H9TFM7</accession>
<keyword evidence="7" id="KW-0539">Nucleus</keyword>
<evidence type="ECO:0000256" key="2">
    <source>
        <dbReference type="ARBA" id="ARBA00010386"/>
    </source>
</evidence>
<dbReference type="GO" id="GO:0071013">
    <property type="term" value="C:catalytic step 2 spliceosome"/>
    <property type="evidence" value="ECO:0007669"/>
    <property type="project" value="TreeGrafter"/>
</dbReference>
<evidence type="ECO:0000313" key="11">
    <source>
        <dbReference type="EMBL" id="PJF16588.1"/>
    </source>
</evidence>
<feature type="compositionally biased region" description="Polar residues" evidence="9">
    <location>
        <begin position="1"/>
        <end position="16"/>
    </location>
</feature>
<comment type="subcellular location">
    <subcellularLocation>
        <location evidence="1">Nucleus</location>
    </subcellularLocation>
</comment>
<reference evidence="11 12" key="1">
    <citation type="submission" date="2016-10" db="EMBL/GenBank/DDBJ databases">
        <title>The genome of Paramicrosporidium saccamoebae is the missing link in understanding Cryptomycota and Microsporidia evolution.</title>
        <authorList>
            <person name="Quandt C.A."/>
            <person name="Beaudet D."/>
            <person name="Corsaro D."/>
            <person name="Michel R."/>
            <person name="Corradi N."/>
            <person name="James T."/>
        </authorList>
    </citation>
    <scope>NUCLEOTIDE SEQUENCE [LARGE SCALE GENOMIC DNA]</scope>
    <source>
        <strain evidence="11 12">KSL3</strain>
    </source>
</reference>
<comment type="similarity">
    <text evidence="2">Belongs to the pinin family.</text>
</comment>
<dbReference type="PANTHER" id="PTHR12707">
    <property type="entry name" value="PINN"/>
    <property type="match status" value="1"/>
</dbReference>
<evidence type="ECO:0000256" key="8">
    <source>
        <dbReference type="SAM" id="Coils"/>
    </source>
</evidence>
<evidence type="ECO:0000313" key="12">
    <source>
        <dbReference type="Proteomes" id="UP000240830"/>
    </source>
</evidence>
<dbReference type="InterPro" id="IPR039853">
    <property type="entry name" value="Pinin"/>
</dbReference>
<evidence type="ECO:0000256" key="1">
    <source>
        <dbReference type="ARBA" id="ARBA00004123"/>
    </source>
</evidence>
<keyword evidence="3" id="KW-0507">mRNA processing</keyword>
<proteinExistence type="inferred from homology"/>
<dbReference type="GO" id="GO:0006397">
    <property type="term" value="P:mRNA processing"/>
    <property type="evidence" value="ECO:0007669"/>
    <property type="project" value="UniProtKB-KW"/>
</dbReference>
<organism evidence="11 12">
    <name type="scientific">Paramicrosporidium saccamoebae</name>
    <dbReference type="NCBI Taxonomy" id="1246581"/>
    <lineage>
        <taxon>Eukaryota</taxon>
        <taxon>Fungi</taxon>
        <taxon>Fungi incertae sedis</taxon>
        <taxon>Cryptomycota</taxon>
        <taxon>Cryptomycota incertae sedis</taxon>
        <taxon>Paramicrosporidium</taxon>
    </lineage>
</organism>
<evidence type="ECO:0000256" key="4">
    <source>
        <dbReference type="ARBA" id="ARBA00023015"/>
    </source>
</evidence>
<feature type="region of interest" description="Disordered" evidence="9">
    <location>
        <begin position="1"/>
        <end position="23"/>
    </location>
</feature>
<dbReference type="STRING" id="1246581.A0A2H9TFM7"/>
<feature type="coiled-coil region" evidence="8">
    <location>
        <begin position="64"/>
        <end position="98"/>
    </location>
</feature>
<comment type="caution">
    <text evidence="11">The sequence shown here is derived from an EMBL/GenBank/DDBJ whole genome shotgun (WGS) entry which is preliminary data.</text>
</comment>
<keyword evidence="12" id="KW-1185">Reference proteome</keyword>
<keyword evidence="8" id="KW-0175">Coiled coil</keyword>
<dbReference type="GO" id="GO:0008380">
    <property type="term" value="P:RNA splicing"/>
    <property type="evidence" value="ECO:0007669"/>
    <property type="project" value="UniProtKB-KW"/>
</dbReference>
<dbReference type="Pfam" id="PF04696">
    <property type="entry name" value="Pinin_SDK_memA"/>
    <property type="match status" value="1"/>
</dbReference>
<name>A0A2H9TFM7_9FUNG</name>
<sequence>MRPTSQVISASFTPKSNDAESTARSRRILSMLLPKLVEPTTAAQERRQAVDERLAKRMEEERLKVAEEVRIEDEQKRKKTAEERKLREEAELERLECAWTRHRELLGAHTVTKTEPPLYWSPAIPFEHSSIQQD</sequence>
<dbReference type="InterPro" id="IPR006786">
    <property type="entry name" value="Pinin_SDK_MemA"/>
</dbReference>
<protein>
    <recommendedName>
        <fullName evidence="10">Pinin/SDK/MemA protein domain-containing protein</fullName>
    </recommendedName>
</protein>
<feature type="domain" description="Pinin/SDK/MemA protein" evidence="10">
    <location>
        <begin position="20"/>
        <end position="125"/>
    </location>
</feature>
<evidence type="ECO:0000256" key="5">
    <source>
        <dbReference type="ARBA" id="ARBA00023163"/>
    </source>
</evidence>
<dbReference type="PANTHER" id="PTHR12707:SF0">
    <property type="entry name" value="PININ"/>
    <property type="match status" value="1"/>
</dbReference>
<keyword evidence="6" id="KW-0508">mRNA splicing</keyword>
<dbReference type="EMBL" id="MTSL01000213">
    <property type="protein sequence ID" value="PJF16588.1"/>
    <property type="molecule type" value="Genomic_DNA"/>
</dbReference>
<keyword evidence="4" id="KW-0805">Transcription regulation</keyword>